<dbReference type="InterPro" id="IPR000182">
    <property type="entry name" value="GNAT_dom"/>
</dbReference>
<dbReference type="GO" id="GO:0008999">
    <property type="term" value="F:protein-N-terminal-alanine acetyltransferase activity"/>
    <property type="evidence" value="ECO:0007669"/>
    <property type="project" value="TreeGrafter"/>
</dbReference>
<dbReference type="EMBL" id="CP014518">
    <property type="protein sequence ID" value="AMM33731.1"/>
    <property type="molecule type" value="Genomic_DNA"/>
</dbReference>
<dbReference type="InterPro" id="IPR017813">
    <property type="entry name" value="Mycothiol_AcTrfase"/>
</dbReference>
<dbReference type="PATRIC" id="fig|37927.3.peg.3147"/>
<reference evidence="6 7" key="1">
    <citation type="submission" date="2016-02" db="EMBL/GenBank/DDBJ databases">
        <title>Complete genome of Sinomonas atrocyanea KCTC 3377.</title>
        <authorList>
            <person name="Kim K.M."/>
        </authorList>
    </citation>
    <scope>NUCLEOTIDE SEQUENCE [LARGE SCALE GENOMIC DNA]</scope>
    <source>
        <strain evidence="6 7">KCTC 3377</strain>
    </source>
</reference>
<feature type="binding site" evidence="4">
    <location>
        <position position="251"/>
    </location>
    <ligand>
        <name>1D-myo-inositol 2-(L-cysteinylamino)-2-deoxy-alpha-D-glucopyranoside</name>
        <dbReference type="ChEBI" id="CHEBI:58887"/>
    </ligand>
</feature>
<dbReference type="PANTHER" id="PTHR43617:SF31">
    <property type="entry name" value="MYCOTHIOL ACETYLTRANSFERASE"/>
    <property type="match status" value="1"/>
</dbReference>
<dbReference type="InterPro" id="IPR050276">
    <property type="entry name" value="MshD_Acetyltransferase"/>
</dbReference>
<gene>
    <name evidence="4" type="primary">mshD</name>
    <name evidence="6" type="ORF">SA2016_3066</name>
</gene>
<evidence type="ECO:0000256" key="4">
    <source>
        <dbReference type="HAMAP-Rule" id="MF_01698"/>
    </source>
</evidence>
<evidence type="ECO:0000256" key="2">
    <source>
        <dbReference type="ARBA" id="ARBA00022737"/>
    </source>
</evidence>
<evidence type="ECO:0000259" key="5">
    <source>
        <dbReference type="PROSITE" id="PS51186"/>
    </source>
</evidence>
<dbReference type="STRING" id="37927.SA2016_3066"/>
<feature type="domain" description="N-acetyltransferase" evidence="5">
    <location>
        <begin position="184"/>
        <end position="341"/>
    </location>
</feature>
<dbReference type="Pfam" id="PF00583">
    <property type="entry name" value="Acetyltransf_1"/>
    <property type="match status" value="1"/>
</dbReference>
<keyword evidence="1 4" id="KW-0808">Transferase</keyword>
<feature type="binding site" evidence="4">
    <location>
        <position position="302"/>
    </location>
    <ligand>
        <name>1D-myo-inositol 2-(L-cysteinylamino)-2-deoxy-alpha-D-glucopyranoside</name>
        <dbReference type="ChEBI" id="CHEBI:58887"/>
    </ligand>
</feature>
<comment type="caution">
    <text evidence="4">Lacks conserved residue(s) required for the propagation of feature annotation.</text>
</comment>
<feature type="binding site" evidence="4">
    <location>
        <position position="211"/>
    </location>
    <ligand>
        <name>1D-myo-inositol 2-(L-cysteinylamino)-2-deoxy-alpha-D-glucopyranoside</name>
        <dbReference type="ChEBI" id="CHEBI:58887"/>
    </ligand>
</feature>
<dbReference type="CDD" id="cd04301">
    <property type="entry name" value="NAT_SF"/>
    <property type="match status" value="2"/>
</dbReference>
<feature type="binding site" evidence="4">
    <location>
        <begin position="268"/>
        <end position="270"/>
    </location>
    <ligand>
        <name>acetyl-CoA</name>
        <dbReference type="ChEBI" id="CHEBI:57288"/>
        <label>2</label>
    </ligand>
</feature>
<feature type="binding site" evidence="4">
    <location>
        <begin position="275"/>
        <end position="281"/>
    </location>
    <ligand>
        <name>acetyl-CoA</name>
        <dbReference type="ChEBI" id="CHEBI:57288"/>
        <label>2</label>
    </ligand>
</feature>
<evidence type="ECO:0000256" key="1">
    <source>
        <dbReference type="ARBA" id="ARBA00022679"/>
    </source>
</evidence>
<dbReference type="Proteomes" id="UP000070134">
    <property type="component" value="Chromosome"/>
</dbReference>
<keyword evidence="2 4" id="KW-0677">Repeat</keyword>
<feature type="binding site" evidence="4">
    <location>
        <position position="264"/>
    </location>
    <ligand>
        <name>1D-myo-inositol 2-(L-cysteinylamino)-2-deoxy-alpha-D-glucopyranoside</name>
        <dbReference type="ChEBI" id="CHEBI:58887"/>
    </ligand>
</feature>
<dbReference type="KEGG" id="satk:SA2016_3066"/>
<name>A0A127A4B1_9MICC</name>
<dbReference type="PANTHER" id="PTHR43617">
    <property type="entry name" value="L-AMINO ACID N-ACETYLTRANSFERASE"/>
    <property type="match status" value="1"/>
</dbReference>
<accession>A0A127A4B1</accession>
<dbReference type="EC" id="2.3.1.189" evidence="4"/>
<feature type="binding site" evidence="4">
    <location>
        <begin position="107"/>
        <end position="109"/>
    </location>
    <ligand>
        <name>acetyl-CoA</name>
        <dbReference type="ChEBI" id="CHEBI:57288"/>
        <label>1</label>
    </ligand>
</feature>
<dbReference type="NCBIfam" id="TIGR03448">
    <property type="entry name" value="mycothiol_MshD"/>
    <property type="match status" value="1"/>
</dbReference>
<comment type="similarity">
    <text evidence="4">Belongs to the acetyltransferase family. MshD subfamily.</text>
</comment>
<keyword evidence="3 4" id="KW-0012">Acyltransferase</keyword>
<evidence type="ECO:0000313" key="6">
    <source>
        <dbReference type="EMBL" id="AMM33731.1"/>
    </source>
</evidence>
<keyword evidence="7" id="KW-1185">Reference proteome</keyword>
<dbReference type="SUPFAM" id="SSF55729">
    <property type="entry name" value="Acyl-CoA N-acyltransferases (Nat)"/>
    <property type="match status" value="1"/>
</dbReference>
<organism evidence="6 7">
    <name type="scientific">Sinomonas atrocyanea</name>
    <dbReference type="NCBI Taxonomy" id="37927"/>
    <lineage>
        <taxon>Bacteria</taxon>
        <taxon>Bacillati</taxon>
        <taxon>Actinomycetota</taxon>
        <taxon>Actinomycetes</taxon>
        <taxon>Micrococcales</taxon>
        <taxon>Micrococcaceae</taxon>
        <taxon>Sinomonas</taxon>
    </lineage>
</organism>
<comment type="function">
    <text evidence="4">Catalyzes the transfer of acetyl from acetyl-CoA to desacetylmycothiol (Cys-GlcN-Ins) to form mycothiol.</text>
</comment>
<dbReference type="PROSITE" id="PS51186">
    <property type="entry name" value="GNAT"/>
    <property type="match status" value="2"/>
</dbReference>
<dbReference type="InterPro" id="IPR016181">
    <property type="entry name" value="Acyl_CoA_acyltransferase"/>
</dbReference>
<dbReference type="GO" id="GO:0010125">
    <property type="term" value="P:mycothiol biosynthetic process"/>
    <property type="evidence" value="ECO:0007669"/>
    <property type="project" value="UniProtKB-UniRule"/>
</dbReference>
<feature type="domain" description="N-acetyltransferase" evidence="5">
    <location>
        <begin position="33"/>
        <end position="175"/>
    </location>
</feature>
<protein>
    <recommendedName>
        <fullName evidence="4">Mycothiol acetyltransferase</fullName>
        <shortName evidence="4">MSH acetyltransferase</shortName>
        <ecNumber evidence="4">2.3.1.189</ecNumber>
    </recommendedName>
    <alternativeName>
        <fullName evidence="4">Mycothiol synthase</fullName>
    </alternativeName>
</protein>
<dbReference type="HAMAP" id="MF_01698">
    <property type="entry name" value="MshD"/>
    <property type="match status" value="1"/>
</dbReference>
<dbReference type="PIRSF" id="PIRSF021524">
    <property type="entry name" value="MSH_acetyltransferase"/>
    <property type="match status" value="1"/>
</dbReference>
<dbReference type="GO" id="GO:0035447">
    <property type="term" value="F:mycothiol synthase activity"/>
    <property type="evidence" value="ECO:0007669"/>
    <property type="project" value="UniProtKB-UniRule"/>
</dbReference>
<dbReference type="AlphaFoldDB" id="A0A127A4B1"/>
<dbReference type="Gene3D" id="3.40.630.30">
    <property type="match status" value="1"/>
</dbReference>
<proteinExistence type="inferred from homology"/>
<comment type="subunit">
    <text evidence="4">Monomer.</text>
</comment>
<comment type="catalytic activity">
    <reaction evidence="4">
        <text>1D-myo-inositol 2-(L-cysteinylamino)-2-deoxy-alpha-D-glucopyranoside + acetyl-CoA = mycothiol + CoA + H(+)</text>
        <dbReference type="Rhea" id="RHEA:26172"/>
        <dbReference type="ChEBI" id="CHEBI:15378"/>
        <dbReference type="ChEBI" id="CHEBI:16768"/>
        <dbReference type="ChEBI" id="CHEBI:57287"/>
        <dbReference type="ChEBI" id="CHEBI:57288"/>
        <dbReference type="ChEBI" id="CHEBI:58887"/>
        <dbReference type="EC" id="2.3.1.189"/>
    </reaction>
</comment>
<dbReference type="Pfam" id="PF13508">
    <property type="entry name" value="Acetyltransf_7"/>
    <property type="match status" value="1"/>
</dbReference>
<feature type="binding site" evidence="4">
    <location>
        <position position="53"/>
    </location>
    <ligand>
        <name>1D-myo-inositol 2-(L-cysteinylamino)-2-deoxy-alpha-D-glucopyranoside</name>
        <dbReference type="ChEBI" id="CHEBI:58887"/>
    </ligand>
</feature>
<sequence length="343" mass="37214">MRPFASLAPMTSAYPQDWPVTVVEGRIPQALWAEARALLEAAEDADGNPSLSEQTTVLMKSPETRSEEILTVAVHALDDTSGSSAPEDLAGIAGIAFGPDGVGVVELAVHPNYRNQGVGVRLVEAIKELRGATGLAGLKAWSHGNHEAAAELATAYGFVPERELWKMVLVRRPHESTPPLPDGVRIRAFEPGRDEDAWLAANRAAFAHHPEQGQLRRSDLEARMAEEWFDPQGFFLAVDDEDRILGFHWTKVHPAHGEHRALGEVYAVGVVPEAQGRGLGRVLTLQGIDYLHALGLGTVMLYTDADNIPAVAMYRRLGFTVWDRDILYSTAPAAGEARATPAD</sequence>
<evidence type="ECO:0000256" key="3">
    <source>
        <dbReference type="ARBA" id="ARBA00023315"/>
    </source>
</evidence>
<evidence type="ECO:0000313" key="7">
    <source>
        <dbReference type="Proteomes" id="UP000070134"/>
    </source>
</evidence>